<evidence type="ECO:0000313" key="2">
    <source>
        <dbReference type="EMBL" id="SHH07399.1"/>
    </source>
</evidence>
<protein>
    <recommendedName>
        <fullName evidence="1">DUF7738 domain-containing protein</fullName>
    </recommendedName>
</protein>
<dbReference type="InterPro" id="IPR056640">
    <property type="entry name" value="DUF7738"/>
</dbReference>
<organism evidence="2 3">
    <name type="scientific">Chryseobacterium vrystaatense</name>
    <dbReference type="NCBI Taxonomy" id="307480"/>
    <lineage>
        <taxon>Bacteria</taxon>
        <taxon>Pseudomonadati</taxon>
        <taxon>Bacteroidota</taxon>
        <taxon>Flavobacteriia</taxon>
        <taxon>Flavobacteriales</taxon>
        <taxon>Weeksellaceae</taxon>
        <taxon>Chryseobacterium group</taxon>
        <taxon>Chryseobacterium</taxon>
    </lineage>
</organism>
<feature type="domain" description="DUF7738" evidence="1">
    <location>
        <begin position="114"/>
        <end position="228"/>
    </location>
</feature>
<proteinExistence type="predicted"/>
<feature type="domain" description="DUF7738" evidence="1">
    <location>
        <begin position="25"/>
        <end position="101"/>
    </location>
</feature>
<evidence type="ECO:0000259" key="1">
    <source>
        <dbReference type="Pfam" id="PF24880"/>
    </source>
</evidence>
<evidence type="ECO:0000313" key="3">
    <source>
        <dbReference type="Proteomes" id="UP000184108"/>
    </source>
</evidence>
<accession>A0A1M5Q107</accession>
<dbReference type="AlphaFoldDB" id="A0A1M5Q107"/>
<dbReference type="EMBL" id="FQVE01000012">
    <property type="protein sequence ID" value="SHH07399.1"/>
    <property type="molecule type" value="Genomic_DNA"/>
</dbReference>
<name>A0A1M5Q107_9FLAO</name>
<reference evidence="3" key="1">
    <citation type="submission" date="2016-11" db="EMBL/GenBank/DDBJ databases">
        <authorList>
            <person name="Varghese N."/>
            <person name="Submissions S."/>
        </authorList>
    </citation>
    <scope>NUCLEOTIDE SEQUENCE [LARGE SCALE GENOMIC DNA]</scope>
    <source>
        <strain evidence="3">YR203</strain>
    </source>
</reference>
<sequence>MLFIFILIQFISCKSTTDCPEEGFCIENKKLFYNQEPIALGMSIEKFVDIAGKYDRKVENSLEGHKTTYYYWLKHKLHVAISDSLIVVNNLEVDNVSGEYYGHTPSNQPEYPAYKSLEEIIKKYGKYDSIRIEEVPTNVRTFYVWDKLGISMAESNGVISTINLYPLHILKTMDLNLETGSTYFDGFQNAKVTQEILDTRKNDKAIFDRMPKQEFKGKFTYDGNTVDFGKIGNTDWDKVVSGLKISGSDFDPAGDSQNWSREIREGYDLYTTIDRYSNAQESGKLSAKKTGKIDAVGSISIWWHGKNDEK</sequence>
<dbReference type="Proteomes" id="UP000184108">
    <property type="component" value="Unassembled WGS sequence"/>
</dbReference>
<dbReference type="Pfam" id="PF24880">
    <property type="entry name" value="DUF7738"/>
    <property type="match status" value="2"/>
</dbReference>
<gene>
    <name evidence="2" type="ORF">SAMN02787073_0202</name>
</gene>